<gene>
    <name evidence="2" type="ORF">J1784_24035</name>
</gene>
<reference evidence="2 3" key="1">
    <citation type="submission" date="2021-03" db="EMBL/GenBank/DDBJ databases">
        <title>Five novel Rahnella species.</title>
        <authorList>
            <person name="Brady C."/>
            <person name="Asselin J."/>
            <person name="Beer S."/>
            <person name="Bruberg M.B."/>
            <person name="Crampton B."/>
            <person name="Venter S."/>
            <person name="Arnold D."/>
            <person name="Denman S."/>
        </authorList>
    </citation>
    <scope>NUCLEOTIDE SEQUENCE [LARGE SCALE GENOMIC DNA]</scope>
    <source>
        <strain evidence="2 3">FRB 231</strain>
    </source>
</reference>
<keyword evidence="3" id="KW-1185">Reference proteome</keyword>
<keyword evidence="1" id="KW-0472">Membrane</keyword>
<accession>A0ABS6LMB0</accession>
<evidence type="ECO:0000313" key="3">
    <source>
        <dbReference type="Proteomes" id="UP000739284"/>
    </source>
</evidence>
<feature type="transmembrane region" description="Helical" evidence="1">
    <location>
        <begin position="63"/>
        <end position="84"/>
    </location>
</feature>
<proteinExistence type="predicted"/>
<dbReference type="Pfam" id="PF04550">
    <property type="entry name" value="Phage_holin_3_2"/>
    <property type="match status" value="1"/>
</dbReference>
<dbReference type="EMBL" id="JAFMOY010000133">
    <property type="protein sequence ID" value="MBU9848064.1"/>
    <property type="molecule type" value="Genomic_DNA"/>
</dbReference>
<comment type="caution">
    <text evidence="2">The sequence shown here is derived from an EMBL/GenBank/DDBJ whole genome shotgun (WGS) entry which is preliminary data.</text>
</comment>
<dbReference type="RefSeq" id="WP_217151280.1">
    <property type="nucleotide sequence ID" value="NZ_JAFMOY010000133.1"/>
</dbReference>
<sequence>MPNGETSLLTKLLLIGAVIGLGQLMVSNERITVRTLLGRIILGSAVAPIAGIALLQFENMPELAVIGIACGLGILGSAIIEEYFKRWLDHRLAKKRGENP</sequence>
<feature type="transmembrane region" description="Helical" evidence="1">
    <location>
        <begin position="6"/>
        <end position="24"/>
    </location>
</feature>
<dbReference type="Proteomes" id="UP000739284">
    <property type="component" value="Unassembled WGS sequence"/>
</dbReference>
<dbReference type="InterPro" id="IPR007633">
    <property type="entry name" value="Phage_P2_Holin"/>
</dbReference>
<evidence type="ECO:0000256" key="1">
    <source>
        <dbReference type="SAM" id="Phobius"/>
    </source>
</evidence>
<feature type="transmembrane region" description="Helical" evidence="1">
    <location>
        <begin position="36"/>
        <end position="57"/>
    </location>
</feature>
<organism evidence="2 3">
    <name type="scientific">Rahnella ecdela</name>
    <dbReference type="NCBI Taxonomy" id="2816250"/>
    <lineage>
        <taxon>Bacteria</taxon>
        <taxon>Pseudomonadati</taxon>
        <taxon>Pseudomonadota</taxon>
        <taxon>Gammaproteobacteria</taxon>
        <taxon>Enterobacterales</taxon>
        <taxon>Yersiniaceae</taxon>
        <taxon>Rahnella</taxon>
    </lineage>
</organism>
<evidence type="ECO:0000313" key="2">
    <source>
        <dbReference type="EMBL" id="MBU9848064.1"/>
    </source>
</evidence>
<keyword evidence="1" id="KW-0812">Transmembrane</keyword>
<keyword evidence="1" id="KW-1133">Transmembrane helix</keyword>
<name>A0ABS6LMB0_9GAMM</name>
<protein>
    <submittedName>
        <fullName evidence="2">Holin</fullName>
    </submittedName>
</protein>